<feature type="region of interest" description="Disordered" evidence="1">
    <location>
        <begin position="1"/>
        <end position="34"/>
    </location>
</feature>
<evidence type="ECO:0000313" key="3">
    <source>
        <dbReference type="Proteomes" id="UP000558475"/>
    </source>
</evidence>
<protein>
    <submittedName>
        <fullName evidence="2">Uncharacterized protein</fullName>
    </submittedName>
</protein>
<comment type="caution">
    <text evidence="2">The sequence shown here is derived from an EMBL/GenBank/DDBJ whole genome shotgun (WGS) entry which is preliminary data.</text>
</comment>
<proteinExistence type="predicted"/>
<dbReference type="Proteomes" id="UP000558475">
    <property type="component" value="Unassembled WGS sequence"/>
</dbReference>
<name>A0A7X6FQH5_9HYPH</name>
<evidence type="ECO:0000256" key="1">
    <source>
        <dbReference type="SAM" id="MobiDB-lite"/>
    </source>
</evidence>
<organism evidence="2 3">
    <name type="scientific">Brucella tritici</name>
    <dbReference type="NCBI Taxonomy" id="94626"/>
    <lineage>
        <taxon>Bacteria</taxon>
        <taxon>Pseudomonadati</taxon>
        <taxon>Pseudomonadota</taxon>
        <taxon>Alphaproteobacteria</taxon>
        <taxon>Hyphomicrobiales</taxon>
        <taxon>Brucellaceae</taxon>
        <taxon>Brucella/Ochrobactrum group</taxon>
        <taxon>Brucella</taxon>
    </lineage>
</organism>
<dbReference type="EMBL" id="JAAXZB010000001">
    <property type="protein sequence ID" value="NKW09160.1"/>
    <property type="molecule type" value="Genomic_DNA"/>
</dbReference>
<feature type="compositionally biased region" description="Basic and acidic residues" evidence="1">
    <location>
        <begin position="22"/>
        <end position="31"/>
    </location>
</feature>
<sequence length="131" mass="13971">MTKDNAFGNATNPALKGSLKPLEAENKEGQDMAKAAAAGTWGSFKVETGIVPKKGGGGVQKYDWATFPKPSNPDDSATWPSVFIPDVGGKTIYASISKFRAKLQEQGVKDIPEFTVSVSKDPKGVRVIRKS</sequence>
<evidence type="ECO:0000313" key="2">
    <source>
        <dbReference type="EMBL" id="NKW09160.1"/>
    </source>
</evidence>
<gene>
    <name evidence="2" type="ORF">HGG76_02625</name>
</gene>
<dbReference type="AlphaFoldDB" id="A0A7X6FQH5"/>
<reference evidence="2 3" key="1">
    <citation type="submission" date="2020-04" db="EMBL/GenBank/DDBJ databases">
        <title>Whole genome sequencing of clinical and environmental type strains of Ochrobactrum.</title>
        <authorList>
            <person name="Dharne M."/>
        </authorList>
    </citation>
    <scope>NUCLEOTIDE SEQUENCE [LARGE SCALE GENOMIC DNA]</scope>
    <source>
        <strain evidence="2 3">DSM 13340</strain>
    </source>
</reference>
<accession>A0A7X6FQH5</accession>